<dbReference type="HOGENOM" id="CLU_1071066_0_0_1"/>
<evidence type="ECO:0000256" key="3">
    <source>
        <dbReference type="ARBA" id="ARBA00023180"/>
    </source>
</evidence>
<dbReference type="GO" id="GO:0005773">
    <property type="term" value="C:vacuole"/>
    <property type="evidence" value="ECO:0007669"/>
    <property type="project" value="TreeGrafter"/>
</dbReference>
<name>A0A0D3GER9_9ORYZ</name>
<comment type="similarity">
    <text evidence="1">Belongs to the peptidase S10 family.</text>
</comment>
<dbReference type="InterPro" id="IPR029058">
    <property type="entry name" value="AB_hydrolase_fold"/>
</dbReference>
<dbReference type="InterPro" id="IPR001563">
    <property type="entry name" value="Peptidase_S10"/>
</dbReference>
<proteinExistence type="inferred from homology"/>
<keyword evidence="3" id="KW-0325">Glycoprotein</keyword>
<dbReference type="AlphaFoldDB" id="A0A0D3GER9"/>
<dbReference type="EnsemblPlants" id="OBART06G09060.1">
    <property type="protein sequence ID" value="OBART06G09060.1"/>
    <property type="gene ID" value="OBART06G09060"/>
</dbReference>
<evidence type="ECO:0000313" key="5">
    <source>
        <dbReference type="EnsemblPlants" id="OBART06G09060.1"/>
    </source>
</evidence>
<feature type="region of interest" description="Disordered" evidence="4">
    <location>
        <begin position="26"/>
        <end position="89"/>
    </location>
</feature>
<reference evidence="5" key="1">
    <citation type="journal article" date="2009" name="Rice">
        <title>De Novo Next Generation Sequencing of Plant Genomes.</title>
        <authorList>
            <person name="Rounsley S."/>
            <person name="Marri P.R."/>
            <person name="Yu Y."/>
            <person name="He R."/>
            <person name="Sisneros N."/>
            <person name="Goicoechea J.L."/>
            <person name="Lee S.J."/>
            <person name="Angelova A."/>
            <person name="Kudrna D."/>
            <person name="Luo M."/>
            <person name="Affourtit J."/>
            <person name="Desany B."/>
            <person name="Knight J."/>
            <person name="Niazi F."/>
            <person name="Egholm M."/>
            <person name="Wing R.A."/>
        </authorList>
    </citation>
    <scope>NUCLEOTIDE SEQUENCE [LARGE SCALE GENOMIC DNA]</scope>
    <source>
        <strain evidence="5">cv. IRGC 105608</strain>
    </source>
</reference>
<dbReference type="GO" id="GO:0006508">
    <property type="term" value="P:proteolysis"/>
    <property type="evidence" value="ECO:0007669"/>
    <property type="project" value="InterPro"/>
</dbReference>
<accession>A0A0D3GER9</accession>
<reference evidence="5" key="2">
    <citation type="submission" date="2015-03" db="UniProtKB">
        <authorList>
            <consortium name="EnsemblPlants"/>
        </authorList>
    </citation>
    <scope>IDENTIFICATION</scope>
</reference>
<dbReference type="PANTHER" id="PTHR11802">
    <property type="entry name" value="SERINE PROTEASE FAMILY S10 SERINE CARBOXYPEPTIDASE"/>
    <property type="match status" value="1"/>
</dbReference>
<evidence type="ECO:0000256" key="2">
    <source>
        <dbReference type="ARBA" id="ARBA00022729"/>
    </source>
</evidence>
<organism evidence="5">
    <name type="scientific">Oryza barthii</name>
    <dbReference type="NCBI Taxonomy" id="65489"/>
    <lineage>
        <taxon>Eukaryota</taxon>
        <taxon>Viridiplantae</taxon>
        <taxon>Streptophyta</taxon>
        <taxon>Embryophyta</taxon>
        <taxon>Tracheophyta</taxon>
        <taxon>Spermatophyta</taxon>
        <taxon>Magnoliopsida</taxon>
        <taxon>Liliopsida</taxon>
        <taxon>Poales</taxon>
        <taxon>Poaceae</taxon>
        <taxon>BOP clade</taxon>
        <taxon>Oryzoideae</taxon>
        <taxon>Oryzeae</taxon>
        <taxon>Oryzinae</taxon>
        <taxon>Oryza</taxon>
    </lineage>
</organism>
<keyword evidence="6" id="KW-1185">Reference proteome</keyword>
<feature type="region of interest" description="Disordered" evidence="4">
    <location>
        <begin position="238"/>
        <end position="260"/>
    </location>
</feature>
<dbReference type="eggNOG" id="KOG1282">
    <property type="taxonomic scope" value="Eukaryota"/>
</dbReference>
<evidence type="ECO:0000256" key="1">
    <source>
        <dbReference type="ARBA" id="ARBA00009431"/>
    </source>
</evidence>
<feature type="compositionally biased region" description="Basic and acidic residues" evidence="4">
    <location>
        <begin position="48"/>
        <end position="66"/>
    </location>
</feature>
<dbReference type="Gramene" id="OBART06G09060.1">
    <property type="protein sequence ID" value="OBART06G09060.1"/>
    <property type="gene ID" value="OBART06G09060"/>
</dbReference>
<dbReference type="PaxDb" id="65489-OBART06G09060.1"/>
<dbReference type="GO" id="GO:0004185">
    <property type="term" value="F:serine-type carboxypeptidase activity"/>
    <property type="evidence" value="ECO:0007669"/>
    <property type="project" value="InterPro"/>
</dbReference>
<keyword evidence="2" id="KW-0732">Signal</keyword>
<dbReference type="SUPFAM" id="SSF53474">
    <property type="entry name" value="alpha/beta-Hydrolases"/>
    <property type="match status" value="1"/>
</dbReference>
<dbReference type="Proteomes" id="UP000026960">
    <property type="component" value="Chromosome 6"/>
</dbReference>
<dbReference type="Gene3D" id="3.40.50.1820">
    <property type="entry name" value="alpha/beta hydrolase"/>
    <property type="match status" value="1"/>
</dbReference>
<evidence type="ECO:0008006" key="7">
    <source>
        <dbReference type="Google" id="ProtNLM"/>
    </source>
</evidence>
<feature type="compositionally biased region" description="Basic and acidic residues" evidence="4">
    <location>
        <begin position="75"/>
        <end position="87"/>
    </location>
</feature>
<evidence type="ECO:0000256" key="4">
    <source>
        <dbReference type="SAM" id="MobiDB-lite"/>
    </source>
</evidence>
<sequence>MEELGPFRVKSDGKTLSARMRWPPVSSHHVVLTSPHCSLRPPCRSRRCQREGEKKEGEGEKEEKRRGNPAGAAEPRTRQGDYLDRLRGSPSSRVSLAVVSAEDRSAPSLSDGWHAAPTTAPAALGSQEADRMVMLLGQPNSMGFAQYAGYVMVDEVTGRALFYYLAKADGGSATSSKGPLLLWLNGGLGCSSLGYGTIEELGPFRVKSDGEMLSARMRWPPVSSHHVTLTSPHCSSEVTMPFPTMSTGRGKEGRRRRIRS</sequence>
<dbReference type="STRING" id="65489.A0A0D3GER9"/>
<protein>
    <recommendedName>
        <fullName evidence="7">Carboxypeptidase</fullName>
    </recommendedName>
</protein>
<evidence type="ECO:0000313" key="6">
    <source>
        <dbReference type="Proteomes" id="UP000026960"/>
    </source>
</evidence>
<dbReference type="Pfam" id="PF00450">
    <property type="entry name" value="Peptidase_S10"/>
    <property type="match status" value="1"/>
</dbReference>
<dbReference type="PANTHER" id="PTHR11802:SF132">
    <property type="entry name" value="SERINE CARBOXYPEPTIDASE-LIKE 36-RELATED"/>
    <property type="match status" value="1"/>
</dbReference>